<sequence>MLYYLPTKCLYAVHPFDNRVGVSRHCAVCLVIKSCLTLCDPMDCSSPDSSVHGMCQARTLEWVAISSSRRYSRPRDLITSLASPEFAVGFFIASTILNSKQICSLLPREFSYLARGQKCDWQVKGVTN</sequence>
<dbReference type="Proteomes" id="UP001176941">
    <property type="component" value="Chromosome 8"/>
</dbReference>
<evidence type="ECO:0000313" key="2">
    <source>
        <dbReference type="Proteomes" id="UP001176941"/>
    </source>
</evidence>
<keyword evidence="2" id="KW-1185">Reference proteome</keyword>
<proteinExistence type="predicted"/>
<organism evidence="1 2">
    <name type="scientific">Rangifer tarandus platyrhynchus</name>
    <name type="common">Svalbard reindeer</name>
    <dbReference type="NCBI Taxonomy" id="3082113"/>
    <lineage>
        <taxon>Eukaryota</taxon>
        <taxon>Metazoa</taxon>
        <taxon>Chordata</taxon>
        <taxon>Craniata</taxon>
        <taxon>Vertebrata</taxon>
        <taxon>Euteleostomi</taxon>
        <taxon>Mammalia</taxon>
        <taxon>Eutheria</taxon>
        <taxon>Laurasiatheria</taxon>
        <taxon>Artiodactyla</taxon>
        <taxon>Ruminantia</taxon>
        <taxon>Pecora</taxon>
        <taxon>Cervidae</taxon>
        <taxon>Odocoileinae</taxon>
        <taxon>Rangifer</taxon>
    </lineage>
</organism>
<protein>
    <submittedName>
        <fullName evidence="1">Uncharacterized protein</fullName>
    </submittedName>
</protein>
<gene>
    <name evidence="1" type="ORF">MRATA1EN1_LOCUS27415</name>
</gene>
<evidence type="ECO:0000313" key="1">
    <source>
        <dbReference type="EMBL" id="CAI9178453.1"/>
    </source>
</evidence>
<name>A0ABN8ZY21_RANTA</name>
<dbReference type="EMBL" id="OX459944">
    <property type="protein sequence ID" value="CAI9178453.1"/>
    <property type="molecule type" value="Genomic_DNA"/>
</dbReference>
<accession>A0ABN8ZY21</accession>
<reference evidence="1" key="1">
    <citation type="submission" date="2023-04" db="EMBL/GenBank/DDBJ databases">
        <authorList>
            <consortium name="ELIXIR-Norway"/>
        </authorList>
    </citation>
    <scope>NUCLEOTIDE SEQUENCE [LARGE SCALE GENOMIC DNA]</scope>
</reference>